<dbReference type="Proteomes" id="UP001383192">
    <property type="component" value="Unassembled WGS sequence"/>
</dbReference>
<feature type="compositionally biased region" description="Low complexity" evidence="1">
    <location>
        <begin position="35"/>
        <end position="50"/>
    </location>
</feature>
<feature type="compositionally biased region" description="Basic and acidic residues" evidence="1">
    <location>
        <begin position="83"/>
        <end position="96"/>
    </location>
</feature>
<dbReference type="EMBL" id="JAYKXP010000016">
    <property type="protein sequence ID" value="KAK7049473.1"/>
    <property type="molecule type" value="Genomic_DNA"/>
</dbReference>
<evidence type="ECO:0000313" key="2">
    <source>
        <dbReference type="EMBL" id="KAK7049473.1"/>
    </source>
</evidence>
<proteinExistence type="predicted"/>
<gene>
    <name evidence="2" type="ORF">VNI00_005504</name>
</gene>
<sequence length="117" mass="12394">MAEKRSRGRSAIPSITHLDTDTLVPPANDTAPIKSNDPSSSSAPATSSSNQEEHPEPTPPFEPEPAPTGRGGRKKGSTTEAPSKNDLDSNCAEHGRNITTLSFRVLAMDEAISSLRN</sequence>
<dbReference type="AlphaFoldDB" id="A0AAW0DDJ5"/>
<feature type="region of interest" description="Disordered" evidence="1">
    <location>
        <begin position="1"/>
        <end position="96"/>
    </location>
</feature>
<name>A0AAW0DDJ5_9AGAR</name>
<accession>A0AAW0DDJ5</accession>
<comment type="caution">
    <text evidence="2">The sequence shown here is derived from an EMBL/GenBank/DDBJ whole genome shotgun (WGS) entry which is preliminary data.</text>
</comment>
<keyword evidence="3" id="KW-1185">Reference proteome</keyword>
<evidence type="ECO:0000256" key="1">
    <source>
        <dbReference type="SAM" id="MobiDB-lite"/>
    </source>
</evidence>
<protein>
    <submittedName>
        <fullName evidence="2">Uncharacterized protein</fullName>
    </submittedName>
</protein>
<reference evidence="2 3" key="1">
    <citation type="submission" date="2024-01" db="EMBL/GenBank/DDBJ databases">
        <title>A draft genome for a cacao thread blight-causing isolate of Paramarasmius palmivorus.</title>
        <authorList>
            <person name="Baruah I.K."/>
            <person name="Bukari Y."/>
            <person name="Amoako-Attah I."/>
            <person name="Meinhardt L.W."/>
            <person name="Bailey B.A."/>
            <person name="Cohen S.P."/>
        </authorList>
    </citation>
    <scope>NUCLEOTIDE SEQUENCE [LARGE SCALE GENOMIC DNA]</scope>
    <source>
        <strain evidence="2 3">GH-12</strain>
    </source>
</reference>
<organism evidence="2 3">
    <name type="scientific">Paramarasmius palmivorus</name>
    <dbReference type="NCBI Taxonomy" id="297713"/>
    <lineage>
        <taxon>Eukaryota</taxon>
        <taxon>Fungi</taxon>
        <taxon>Dikarya</taxon>
        <taxon>Basidiomycota</taxon>
        <taxon>Agaricomycotina</taxon>
        <taxon>Agaricomycetes</taxon>
        <taxon>Agaricomycetidae</taxon>
        <taxon>Agaricales</taxon>
        <taxon>Marasmiineae</taxon>
        <taxon>Marasmiaceae</taxon>
        <taxon>Paramarasmius</taxon>
    </lineage>
</organism>
<evidence type="ECO:0000313" key="3">
    <source>
        <dbReference type="Proteomes" id="UP001383192"/>
    </source>
</evidence>
<feature type="compositionally biased region" description="Pro residues" evidence="1">
    <location>
        <begin position="57"/>
        <end position="66"/>
    </location>
</feature>